<dbReference type="Proteomes" id="UP001160550">
    <property type="component" value="Unassembled WGS sequence"/>
</dbReference>
<dbReference type="SUPFAM" id="SSF48452">
    <property type="entry name" value="TPR-like"/>
    <property type="match status" value="1"/>
</dbReference>
<reference evidence="1" key="1">
    <citation type="journal article" date="2007" name="Int. J. Syst. Evol. Microbiol.">
        <title>Luteimonas composti sp. nov., a moderately thermophilic bacterium isolated from food waste.</title>
        <authorList>
            <person name="Young C.C."/>
            <person name="Kampfer P."/>
            <person name="Chen W.M."/>
            <person name="Yen W.S."/>
            <person name="Arun A.B."/>
            <person name="Lai W.A."/>
            <person name="Shen F.T."/>
            <person name="Rekha P.D."/>
            <person name="Lin K.Y."/>
            <person name="Chou J.H."/>
        </authorList>
    </citation>
    <scope>NUCLEOTIDE SEQUENCE</scope>
    <source>
        <strain evidence="1">CC-YY355</strain>
    </source>
</reference>
<evidence type="ECO:0000313" key="2">
    <source>
        <dbReference type="Proteomes" id="UP001160550"/>
    </source>
</evidence>
<sequence>MLLAGGCSRLTFVKPSAERRGAERMAPEYRFKETPQSKARAEARRQVSIADRHLRAGELAAAEAAARAGLKADALIPEPHTMAALVATQQGKAELAGRHYAEAARLGPSGPTYNNYGAWLCGNGRPQESLRWFDDALRDPAYGDRAGVLANAGACAARAGERDRVERDLRAALELDPVNAVALEAMASHAFAQGRYLEARAFSERRLAAAPVTPATLELASRIEEQLGDTVAATRYVQRLRTEFPQARNTIPGDSTQP</sequence>
<gene>
    <name evidence="1" type="ORF">QF205_06205</name>
</gene>
<dbReference type="EMBL" id="JARYGX010000013">
    <property type="protein sequence ID" value="MDH7452677.1"/>
    <property type="molecule type" value="Genomic_DNA"/>
</dbReference>
<reference evidence="1" key="2">
    <citation type="submission" date="2023-04" db="EMBL/GenBank/DDBJ databases">
        <authorList>
            <person name="Sun J.-Q."/>
        </authorList>
    </citation>
    <scope>NUCLEOTIDE SEQUENCE</scope>
    <source>
        <strain evidence="1">CC-YY355</strain>
    </source>
</reference>
<name>A0ABT6MPW5_9GAMM</name>
<dbReference type="RefSeq" id="WP_280941877.1">
    <property type="nucleotide sequence ID" value="NZ_JARYGX010000013.1"/>
</dbReference>
<dbReference type="InterPro" id="IPR011990">
    <property type="entry name" value="TPR-like_helical_dom_sf"/>
</dbReference>
<keyword evidence="2" id="KW-1185">Reference proteome</keyword>
<organism evidence="1 2">
    <name type="scientific">Luteimonas composti</name>
    <dbReference type="NCBI Taxonomy" id="398257"/>
    <lineage>
        <taxon>Bacteria</taxon>
        <taxon>Pseudomonadati</taxon>
        <taxon>Pseudomonadota</taxon>
        <taxon>Gammaproteobacteria</taxon>
        <taxon>Lysobacterales</taxon>
        <taxon>Lysobacteraceae</taxon>
        <taxon>Luteimonas</taxon>
    </lineage>
</organism>
<protein>
    <submittedName>
        <fullName evidence="1">Type IV pilus biogenesis/stability protein PilW</fullName>
    </submittedName>
</protein>
<dbReference type="Gene3D" id="1.25.40.10">
    <property type="entry name" value="Tetratricopeptide repeat domain"/>
    <property type="match status" value="1"/>
</dbReference>
<evidence type="ECO:0000313" key="1">
    <source>
        <dbReference type="EMBL" id="MDH7452677.1"/>
    </source>
</evidence>
<proteinExistence type="predicted"/>
<accession>A0ABT6MPW5</accession>
<comment type="caution">
    <text evidence="1">The sequence shown here is derived from an EMBL/GenBank/DDBJ whole genome shotgun (WGS) entry which is preliminary data.</text>
</comment>